<comment type="caution">
    <text evidence="4">The sequence shown here is derived from an EMBL/GenBank/DDBJ whole genome shotgun (WGS) entry which is preliminary data.</text>
</comment>
<dbReference type="PANTHER" id="PTHR45228">
    <property type="entry name" value="CYCLIC DI-GMP PHOSPHODIESTERASE TM_0186-RELATED"/>
    <property type="match status" value="1"/>
</dbReference>
<feature type="domain" description="HD-GYP" evidence="3">
    <location>
        <begin position="136"/>
        <end position="332"/>
    </location>
</feature>
<feature type="compositionally biased region" description="Low complexity" evidence="1">
    <location>
        <begin position="390"/>
        <end position="400"/>
    </location>
</feature>
<feature type="transmembrane region" description="Helical" evidence="2">
    <location>
        <begin position="59"/>
        <end position="78"/>
    </location>
</feature>
<feature type="compositionally biased region" description="Pro residues" evidence="1">
    <location>
        <begin position="518"/>
        <end position="527"/>
    </location>
</feature>
<accession>A0A7Y0QHC8</accession>
<evidence type="ECO:0000313" key="4">
    <source>
        <dbReference type="EMBL" id="NMR21001.1"/>
    </source>
</evidence>
<dbReference type="PROSITE" id="PS51832">
    <property type="entry name" value="HD_GYP"/>
    <property type="match status" value="1"/>
</dbReference>
<dbReference type="Proteomes" id="UP000562124">
    <property type="component" value="Unassembled WGS sequence"/>
</dbReference>
<protein>
    <submittedName>
        <fullName evidence="4">HD domain-containing protein</fullName>
    </submittedName>
</protein>
<organism evidence="4 5">
    <name type="scientific">Cellulomonas fimi</name>
    <dbReference type="NCBI Taxonomy" id="1708"/>
    <lineage>
        <taxon>Bacteria</taxon>
        <taxon>Bacillati</taxon>
        <taxon>Actinomycetota</taxon>
        <taxon>Actinomycetes</taxon>
        <taxon>Micrococcales</taxon>
        <taxon>Cellulomonadaceae</taxon>
        <taxon>Cellulomonas</taxon>
    </lineage>
</organism>
<dbReference type="SUPFAM" id="SSF141571">
    <property type="entry name" value="Pentapeptide repeat-like"/>
    <property type="match status" value="1"/>
</dbReference>
<evidence type="ECO:0000313" key="5">
    <source>
        <dbReference type="Proteomes" id="UP000562124"/>
    </source>
</evidence>
<dbReference type="RefSeq" id="WP_169325379.1">
    <property type="nucleotide sequence ID" value="NZ_JABCJJ010000021.1"/>
</dbReference>
<dbReference type="InterPro" id="IPR052020">
    <property type="entry name" value="Cyclic_di-GMP/3'3'-cGAMP_PDE"/>
</dbReference>
<dbReference type="InterPro" id="IPR037522">
    <property type="entry name" value="HD_GYP_dom"/>
</dbReference>
<dbReference type="Gene3D" id="1.10.3210.10">
    <property type="entry name" value="Hypothetical protein af1432"/>
    <property type="match status" value="1"/>
</dbReference>
<dbReference type="EMBL" id="JABCJJ010000021">
    <property type="protein sequence ID" value="NMR21001.1"/>
    <property type="molecule type" value="Genomic_DNA"/>
</dbReference>
<sequence length="643" mass="65446">MTTGPTQNYDDPTLGQWKPYPALAFCVRLLVALLPPIVAIGFGLAAMRWASPVRLGVNHWAWLAVEIVVATALLLVMARMARKLLPLSTLLRLTVYFPDRAPSRFALAVSRYSPDVLRRRVQDVAEGPPADERDDLSYRQAAMLLDLVASIDEHDHNTRGHSERVQAYAALIATEMGLSKRESAELSWAALLHDVGKIHTPVELLTMTERPTGTDWQIISAHPVKGRALVEPLAEWLGPWIDVVDQHHERWDGGGYPRGLAGTEISLGARIVAAADAFDVITSARSYKKPLSASAAREELARCAGEQFDPDVVRAFLALGLGRLQLIAGPASLLSGVPVLSSLPTPALPALASGSAGALAGSAVVAGGLASAAIVLAGPTFAFPEPTPDAPAVAAPAPQAGGAVEGTDGTRSDDAPASAERQGHGPADLPSDEGRASGPVAGAPLAQDGGLPAGQDAPGGQAPGATVPGAPAPGPPAAGGAAPSTPRTDQPPSAPSGTPAQPGPGTPPSSTSPATPSITPPPPPPPASVCDAVAAGGSADGKDVSKCNFNGRTITGDLSGAQLAGVDFSKANLSGANFTNATLNGADFGGATIAGTTFDGARLQGAKFDKATITGSRFVGATTTPKMFDGAYVSPDTVFGSAS</sequence>
<feature type="transmembrane region" description="Helical" evidence="2">
    <location>
        <begin position="20"/>
        <end position="47"/>
    </location>
</feature>
<feature type="compositionally biased region" description="Low complexity" evidence="1">
    <location>
        <begin position="448"/>
        <end position="469"/>
    </location>
</feature>
<dbReference type="InterPro" id="IPR006675">
    <property type="entry name" value="HDIG_dom"/>
</dbReference>
<evidence type="ECO:0000256" key="1">
    <source>
        <dbReference type="SAM" id="MobiDB-lite"/>
    </source>
</evidence>
<name>A0A7Y0QHC8_CELFI</name>
<keyword evidence="2" id="KW-0812">Transmembrane</keyword>
<dbReference type="SUPFAM" id="SSF109604">
    <property type="entry name" value="HD-domain/PDEase-like"/>
    <property type="match status" value="1"/>
</dbReference>
<dbReference type="CDD" id="cd00077">
    <property type="entry name" value="HDc"/>
    <property type="match status" value="1"/>
</dbReference>
<gene>
    <name evidence="4" type="ORF">HIR71_12360</name>
</gene>
<proteinExistence type="predicted"/>
<feature type="region of interest" description="Disordered" evidence="1">
    <location>
        <begin position="387"/>
        <end position="543"/>
    </location>
</feature>
<feature type="compositionally biased region" description="Low complexity" evidence="1">
    <location>
        <begin position="508"/>
        <end position="517"/>
    </location>
</feature>
<dbReference type="InterPro" id="IPR003607">
    <property type="entry name" value="HD/PDEase_dom"/>
</dbReference>
<evidence type="ECO:0000256" key="2">
    <source>
        <dbReference type="SAM" id="Phobius"/>
    </source>
</evidence>
<dbReference type="PANTHER" id="PTHR45228:SF4">
    <property type="entry name" value="LIPOPROTEIN"/>
    <property type="match status" value="1"/>
</dbReference>
<dbReference type="Pfam" id="PF13487">
    <property type="entry name" value="HD_5"/>
    <property type="match status" value="1"/>
</dbReference>
<dbReference type="SMART" id="SM00471">
    <property type="entry name" value="HDc"/>
    <property type="match status" value="1"/>
</dbReference>
<reference evidence="4 5" key="1">
    <citation type="submission" date="2020-04" db="EMBL/GenBank/DDBJ databases">
        <title>Sequencing and Assembly of C. fimi.</title>
        <authorList>
            <person name="Ramsey A.R."/>
        </authorList>
    </citation>
    <scope>NUCLEOTIDE SEQUENCE [LARGE SCALE GENOMIC DNA]</scope>
    <source>
        <strain evidence="4 5">SB</strain>
    </source>
</reference>
<dbReference type="AlphaFoldDB" id="A0A7Y0QHC8"/>
<evidence type="ECO:0000259" key="3">
    <source>
        <dbReference type="PROSITE" id="PS51832"/>
    </source>
</evidence>
<dbReference type="NCBIfam" id="TIGR00277">
    <property type="entry name" value="HDIG"/>
    <property type="match status" value="1"/>
</dbReference>
<keyword evidence="5" id="KW-1185">Reference proteome</keyword>
<keyword evidence="2" id="KW-0472">Membrane</keyword>
<keyword evidence="2" id="KW-1133">Transmembrane helix</keyword>
<dbReference type="Gene3D" id="2.160.20.80">
    <property type="entry name" value="E3 ubiquitin-protein ligase SopA"/>
    <property type="match status" value="1"/>
</dbReference>
<dbReference type="InterPro" id="IPR001646">
    <property type="entry name" value="5peptide_repeat"/>
</dbReference>
<dbReference type="Pfam" id="PF00805">
    <property type="entry name" value="Pentapeptide"/>
    <property type="match status" value="1"/>
</dbReference>